<dbReference type="RefSeq" id="WP_382340556.1">
    <property type="nucleotide sequence ID" value="NZ_JBHSAB010000001.1"/>
</dbReference>
<comment type="caution">
    <text evidence="1">The sequence shown here is derived from an EMBL/GenBank/DDBJ whole genome shotgun (WGS) entry which is preliminary data.</text>
</comment>
<sequence>MKEIESLATLAARVLAKNPEFYNKHLLDFEAASQVDKEIKVLELQTMRLLQKLKAIGIYFSEPRIILEIDPRPANQSLLDEEKNLIDEEMRTYNFPHKMTLFPARAARDDKEQPDNFLKVFL</sequence>
<gene>
    <name evidence="1" type="ORF">ACFORL_01920</name>
</gene>
<evidence type="ECO:0008006" key="3">
    <source>
        <dbReference type="Google" id="ProtNLM"/>
    </source>
</evidence>
<reference evidence="2" key="1">
    <citation type="journal article" date="2019" name="Int. J. Syst. Evol. Microbiol.">
        <title>The Global Catalogue of Microorganisms (GCM) 10K type strain sequencing project: providing services to taxonomists for standard genome sequencing and annotation.</title>
        <authorList>
            <consortium name="The Broad Institute Genomics Platform"/>
            <consortium name="The Broad Institute Genome Sequencing Center for Infectious Disease"/>
            <person name="Wu L."/>
            <person name="Ma J."/>
        </authorList>
    </citation>
    <scope>NUCLEOTIDE SEQUENCE [LARGE SCALE GENOMIC DNA]</scope>
    <source>
        <strain evidence="2">CCUG 59858</strain>
    </source>
</reference>
<accession>A0ABV8CC02</accession>
<protein>
    <recommendedName>
        <fullName evidence="3">Coiled-coil protein</fullName>
    </recommendedName>
</protein>
<keyword evidence="2" id="KW-1185">Reference proteome</keyword>
<evidence type="ECO:0000313" key="2">
    <source>
        <dbReference type="Proteomes" id="UP001595758"/>
    </source>
</evidence>
<organism evidence="1 2">
    <name type="scientific">Legionella dresdenensis</name>
    <dbReference type="NCBI Taxonomy" id="450200"/>
    <lineage>
        <taxon>Bacteria</taxon>
        <taxon>Pseudomonadati</taxon>
        <taxon>Pseudomonadota</taxon>
        <taxon>Gammaproteobacteria</taxon>
        <taxon>Legionellales</taxon>
        <taxon>Legionellaceae</taxon>
        <taxon>Legionella</taxon>
    </lineage>
</organism>
<dbReference type="Proteomes" id="UP001595758">
    <property type="component" value="Unassembled WGS sequence"/>
</dbReference>
<dbReference type="EMBL" id="JBHSAB010000001">
    <property type="protein sequence ID" value="MFC3907838.1"/>
    <property type="molecule type" value="Genomic_DNA"/>
</dbReference>
<name>A0ABV8CC02_9GAMM</name>
<proteinExistence type="predicted"/>
<evidence type="ECO:0000313" key="1">
    <source>
        <dbReference type="EMBL" id="MFC3907838.1"/>
    </source>
</evidence>